<dbReference type="Gene3D" id="1.25.40.20">
    <property type="entry name" value="Ankyrin repeat-containing domain"/>
    <property type="match status" value="1"/>
</dbReference>
<dbReference type="AlphaFoldDB" id="A0A7S3AHF2"/>
<organism evidence="1">
    <name type="scientific">Haptolina ericina</name>
    <dbReference type="NCBI Taxonomy" id="156174"/>
    <lineage>
        <taxon>Eukaryota</taxon>
        <taxon>Haptista</taxon>
        <taxon>Haptophyta</taxon>
        <taxon>Prymnesiophyceae</taxon>
        <taxon>Prymnesiales</taxon>
        <taxon>Prymnesiaceae</taxon>
        <taxon>Haptolina</taxon>
    </lineage>
</organism>
<reference evidence="1" key="1">
    <citation type="submission" date="2021-01" db="EMBL/GenBank/DDBJ databases">
        <authorList>
            <person name="Corre E."/>
            <person name="Pelletier E."/>
            <person name="Niang G."/>
            <person name="Scheremetjew M."/>
            <person name="Finn R."/>
            <person name="Kale V."/>
            <person name="Holt S."/>
            <person name="Cochrane G."/>
            <person name="Meng A."/>
            <person name="Brown T."/>
            <person name="Cohen L."/>
        </authorList>
    </citation>
    <scope>NUCLEOTIDE SEQUENCE</scope>
    <source>
        <strain evidence="1">CCMP281</strain>
    </source>
</reference>
<evidence type="ECO:0000313" key="1">
    <source>
        <dbReference type="EMBL" id="CAE0103280.1"/>
    </source>
</evidence>
<name>A0A7S3AHF2_9EUKA</name>
<protein>
    <submittedName>
        <fullName evidence="1">Uncharacterized protein</fullName>
    </submittedName>
</protein>
<gene>
    <name evidence="1" type="ORF">HERI1096_LOCUS3938</name>
</gene>
<dbReference type="InterPro" id="IPR036770">
    <property type="entry name" value="Ankyrin_rpt-contain_sf"/>
</dbReference>
<proteinExistence type="predicted"/>
<sequence>MLEKHPERARDKDSKGNYPLHVLCLNGRGRVHPPPISVIRELIKSCPEAVKSKWWRHGRLPIHLAVQSFCSDEVLVALLNAYPDSAKLKDAPEDRHGQRSLLDAPKDALEHAKNENNAAAEAVITTFLEQRGMAVKRSFENAALLHLLSTRFTGVSNDAAARVKLCVERLGEHVACFNPNADNNKIAAGKDAEANAIWLLRWREMLSRAAVTGGHVVQVLSVAEGLSHMQHAEADMAADKGVSVVLVTCGEGCDEDVDEDVDTQVQSLGLAVARTSALS</sequence>
<accession>A0A7S3AHF2</accession>
<dbReference type="EMBL" id="HBHX01007146">
    <property type="protein sequence ID" value="CAE0103280.1"/>
    <property type="molecule type" value="Transcribed_RNA"/>
</dbReference>